<evidence type="ECO:0000256" key="1">
    <source>
        <dbReference type="ARBA" id="ARBA00005739"/>
    </source>
</evidence>
<evidence type="ECO:0000256" key="2">
    <source>
        <dbReference type="ARBA" id="ARBA00022737"/>
    </source>
</evidence>
<keyword evidence="10" id="KW-1185">Reference proteome</keyword>
<dbReference type="PANTHER" id="PTHR32170">
    <property type="entry name" value="PROTEASOME ACTIVATOR COMPLEX SUBUNIT 4"/>
    <property type="match status" value="1"/>
</dbReference>
<dbReference type="Pfam" id="PF11919">
    <property type="entry name" value="PSME4_C"/>
    <property type="match status" value="1"/>
</dbReference>
<dbReference type="PANTHER" id="PTHR32170:SF3">
    <property type="entry name" value="PROTEASOME ACTIVATOR COMPLEX SUBUNIT 4"/>
    <property type="match status" value="1"/>
</dbReference>
<dbReference type="Proteomes" id="UP000178912">
    <property type="component" value="Unassembled WGS sequence"/>
</dbReference>
<dbReference type="InterPro" id="IPR035309">
    <property type="entry name" value="PSME4"/>
</dbReference>
<feature type="compositionally biased region" description="Basic and acidic residues" evidence="5">
    <location>
        <begin position="913"/>
        <end position="922"/>
    </location>
</feature>
<dbReference type="OrthoDB" id="17907at2759"/>
<dbReference type="InterPro" id="IPR021843">
    <property type="entry name" value="PSME4_C"/>
</dbReference>
<keyword evidence="2" id="KW-0677">Repeat</keyword>
<proteinExistence type="inferred from homology"/>
<evidence type="ECO:0000256" key="5">
    <source>
        <dbReference type="SAM" id="MobiDB-lite"/>
    </source>
</evidence>
<dbReference type="Pfam" id="PF16547">
    <property type="entry name" value="BLM10_N"/>
    <property type="match status" value="1"/>
</dbReference>
<dbReference type="GO" id="GO:0010499">
    <property type="term" value="P:proteasomal ubiquitin-independent protein catabolic process"/>
    <property type="evidence" value="ECO:0007669"/>
    <property type="project" value="TreeGrafter"/>
</dbReference>
<protein>
    <submittedName>
        <fullName evidence="9">Related to Mms19p</fullName>
    </submittedName>
</protein>
<keyword evidence="4" id="KW-0234">DNA repair</keyword>
<keyword evidence="3" id="KW-0227">DNA damage</keyword>
<dbReference type="GO" id="GO:0006281">
    <property type="term" value="P:DNA repair"/>
    <property type="evidence" value="ECO:0007669"/>
    <property type="project" value="UniProtKB-KW"/>
</dbReference>
<dbReference type="GO" id="GO:0070628">
    <property type="term" value="F:proteasome binding"/>
    <property type="evidence" value="ECO:0007669"/>
    <property type="project" value="InterPro"/>
</dbReference>
<dbReference type="InterPro" id="IPR032372">
    <property type="entry name" value="Blm10_N"/>
</dbReference>
<name>A0A1E1LMR4_9HELO</name>
<dbReference type="EMBL" id="FJUX01000147">
    <property type="protein sequence ID" value="CZT11798.1"/>
    <property type="molecule type" value="Genomic_DNA"/>
</dbReference>
<evidence type="ECO:0000256" key="3">
    <source>
        <dbReference type="ARBA" id="ARBA00022763"/>
    </source>
</evidence>
<dbReference type="Gene3D" id="1.25.10.10">
    <property type="entry name" value="Leucine-rich Repeat Variant"/>
    <property type="match status" value="1"/>
</dbReference>
<comment type="similarity">
    <text evidence="1">Belongs to the BLM10 family.</text>
</comment>
<evidence type="ECO:0000256" key="4">
    <source>
        <dbReference type="ARBA" id="ARBA00023204"/>
    </source>
</evidence>
<feature type="region of interest" description="Disordered" evidence="5">
    <location>
        <begin position="913"/>
        <end position="948"/>
    </location>
</feature>
<dbReference type="InterPro" id="IPR016024">
    <property type="entry name" value="ARM-type_fold"/>
</dbReference>
<feature type="domain" description="Proteasome activator Blm10 N-terminal" evidence="8">
    <location>
        <begin position="22"/>
        <end position="92"/>
    </location>
</feature>
<organism evidence="9 10">
    <name type="scientific">Rhynchosporium agropyri</name>
    <dbReference type="NCBI Taxonomy" id="914238"/>
    <lineage>
        <taxon>Eukaryota</taxon>
        <taxon>Fungi</taxon>
        <taxon>Dikarya</taxon>
        <taxon>Ascomycota</taxon>
        <taxon>Pezizomycotina</taxon>
        <taxon>Leotiomycetes</taxon>
        <taxon>Helotiales</taxon>
        <taxon>Ploettnerulaceae</taxon>
        <taxon>Rhynchosporium</taxon>
    </lineage>
</organism>
<evidence type="ECO:0000259" key="6">
    <source>
        <dbReference type="Pfam" id="PF11919"/>
    </source>
</evidence>
<gene>
    <name evidence="9" type="ORF">RAG0_15837</name>
</gene>
<evidence type="ECO:0000313" key="10">
    <source>
        <dbReference type="Proteomes" id="UP000178912"/>
    </source>
</evidence>
<dbReference type="Pfam" id="PF16507">
    <property type="entry name" value="HEAT_PSME4_mid"/>
    <property type="match status" value="1"/>
</dbReference>
<dbReference type="GO" id="GO:0016504">
    <property type="term" value="F:peptidase activator activity"/>
    <property type="evidence" value="ECO:0007669"/>
    <property type="project" value="InterPro"/>
</dbReference>
<dbReference type="InterPro" id="IPR032430">
    <property type="entry name" value="Blm10_mid"/>
</dbReference>
<feature type="compositionally biased region" description="Acidic residues" evidence="5">
    <location>
        <begin position="928"/>
        <end position="937"/>
    </location>
</feature>
<dbReference type="InterPro" id="IPR011989">
    <property type="entry name" value="ARM-like"/>
</dbReference>
<sequence>MEDGYSNSRSHAQFLLQNGQSNDVISRATTPGLGFGVNGADMENEKRYRPRIFPYFQLLPYDVEEEGERDAALNEILKQLYIALKAEDISPGAVHWTRELRNWMNLKFEITRELRVKLVKLFYMLAVAPGLDHLAADRFESMFRFLLKKKHYLKPGEDLILDWRPLWKEIKTLALPSEVPTHQNLVRRKFHKNLGNMCMFASQYFDAREREAMLEEILPFFTTSEISGAFIVLGSLNFIMPSQPAPNEPGQLQPQDYLPTYFHLWSLVNRSKAVDIIFFDTFSRLARDSLASEHIPFSEFGIFTKDQSDLIFTALLRLTEIPVGQASSPYSGLVDIGAGLGAYLTRDKKKVPVEYSIARWIVMSLTPACIDKPGSILTNLEGLMVSIDTFFHPSNQGSWTDVLANIVFHLADFFLMRYNREQSGEMNTPSERRITPELKKRFVLSLKEVTFVGLFSKKPRSLNCFFSALQNLAYLEPHLIIPGALQRFYPSLQGLVEVHRTQSSLCGLQMTANIIAKHKGLRCHLTALLALALPGIDANDLSKTLHTLNFITSVAYSIPFVDLTKGNGDIHDSSLAIQWVQGEMERMEREGPNVEIDYLAELSDEVEADIVRSSSAGFSEFVLALLGKIFTLLENLPELSRARSGSPEESVINTLPSTLTPLFAALSPEIFDKALEKIATFVGGHVIHQSRDAMAFICNALCKANPEKTLKIFVPMLIVGIRNEIDYNDAASDRSSGSDVLPRDRALVWHISMLSMIIVHVGDSLMPYKKDLFDIALYMQEKCRGIPTIHISNYVHHLLLNLTLIYPVDSALYEPAVFSRGLDISDWGKTTKPTDLTIKWHLPSDDELSFAVELFESQVATAMERLKNLVGESPAVSRKGKNKEWSDEVSRNLSQLRLIVSGIATLFDPKKASGQLDKDKGGDVQMGESDDIDEDEKESPLAEAAEDVETRPQFHYRAGYLLETNSPTYVHIHKLREDIGHLLSKIHVFLTEHQEDDVACFTALYQTYRTWITDVGNERSAHMLERVSKLYDVDIRSFKISGLRKVYPRPLLVKRASIYHFQRAKHNSSARHKSTVDKQLLLDLAASAVSLYAEVRINAQSALESALKSLLGGRPLVIPVLLKTFRTALETNDFDRIKGSLYTLLFGSLTKTISKDWRFAPEMIDLYIKTSSVDKPSIQKVSSSAVYGGLMEFGKALEPFIFINQDLVDVFDPNDDNIAKITSRHSFIVDRRQKVEAKKLEVAMKLIEISKNSHWKIAARCTLFILNSGLRIQTLAPPSLVDLAVDGCINDHPGLRAGYSESFSRIFNHIDARSIYSHSYENFVLGKENPKLTNQFTVVVPKDNPNWTKEFLDNFTSKDVPKYFVESDFPGWLVWGKSFRAARAEARECSDYDELETSIRKQIGNKLTRAWYNKFFGYMKQEPRDAAADRFRMHNAALLVQTFDLTLNGLTAATFEDIKEEITETMGDGTDKHQHRAGAELIAALLITVMEESPQLRSEVFGFGVPIMLKIFSDGLTPENLAYWMTALHMIIGGRDPRMAREIIDALTSFRLDMSSNAAFKESSQVQLLEFAIADAGWHFRAEKPILEDFLAHIDHPYKAVRDAMGRSIATIYRTRYYEAFPDVNTLLRKNKESSSIGIKPYTPTEEFSTSIKEVFNRLDVWRGERTPGQQTPSSYTNGSKTVMLWLHTTLESYECTQLLDFFPDVFMEALLHMMDVKEDPELQQLSYLVYRHLPNIPFRAGEDGAFISALIRIGKVSTSWHQRLRTLINMQVIYFRRIFLIKPEQQQQLFEAVADMLEDTQHEVRAGAAATLSGMIRCSPVALRNNILSSLQKKFTEALRKNPMPKKTPGTNTPISSNQQIIRRHAAVSGLGALITAFPYVTPPPVWMPEVLALLASRAANDPGAIGKTVKTILADFKKTRQDTWVTDQRYFTPEQLEDLEGVLWKSYFA</sequence>
<accession>A0A1E1LMR4</accession>
<evidence type="ECO:0000259" key="8">
    <source>
        <dbReference type="Pfam" id="PF16547"/>
    </source>
</evidence>
<evidence type="ECO:0000259" key="7">
    <source>
        <dbReference type="Pfam" id="PF16507"/>
    </source>
</evidence>
<feature type="domain" description="Proteasome activator Blm10 middle HEAT repeats region" evidence="7">
    <location>
        <begin position="380"/>
        <end position="907"/>
    </location>
</feature>
<dbReference type="SUPFAM" id="SSF48371">
    <property type="entry name" value="ARM repeat"/>
    <property type="match status" value="1"/>
</dbReference>
<dbReference type="GO" id="GO:0005634">
    <property type="term" value="C:nucleus"/>
    <property type="evidence" value="ECO:0007669"/>
    <property type="project" value="TreeGrafter"/>
</dbReference>
<evidence type="ECO:0000313" key="9">
    <source>
        <dbReference type="EMBL" id="CZT11798.1"/>
    </source>
</evidence>
<feature type="domain" description="Proteasome activator complex subunit 4 C-terminal" evidence="6">
    <location>
        <begin position="1863"/>
        <end position="1951"/>
    </location>
</feature>
<reference evidence="10" key="1">
    <citation type="submission" date="2016-03" db="EMBL/GenBank/DDBJ databases">
        <authorList>
            <person name="Guldener U."/>
        </authorList>
    </citation>
    <scope>NUCLEOTIDE SEQUENCE [LARGE SCALE GENOMIC DNA]</scope>
    <source>
        <strain evidence="10">04CH-RAC-A.6.1</strain>
    </source>
</reference>
<dbReference type="GO" id="GO:0005829">
    <property type="term" value="C:cytosol"/>
    <property type="evidence" value="ECO:0007669"/>
    <property type="project" value="TreeGrafter"/>
</dbReference>